<feature type="region of interest" description="Disordered" evidence="6">
    <location>
        <begin position="42"/>
        <end position="97"/>
    </location>
</feature>
<accession>A0A9D3MKX5</accession>
<dbReference type="AlphaFoldDB" id="A0A9D3MKX5"/>
<keyword evidence="1" id="KW-0479">Metal-binding</keyword>
<keyword evidence="2" id="KW-0677">Repeat</keyword>
<gene>
    <name evidence="8" type="ORF">ANANG_G00112220</name>
</gene>
<evidence type="ECO:0000313" key="8">
    <source>
        <dbReference type="EMBL" id="KAG5849558.1"/>
    </source>
</evidence>
<reference evidence="8" key="1">
    <citation type="submission" date="2021-01" db="EMBL/GenBank/DDBJ databases">
        <title>A chromosome-scale assembly of European eel, Anguilla anguilla.</title>
        <authorList>
            <person name="Henkel C."/>
            <person name="Jong-Raadsen S.A."/>
            <person name="Dufour S."/>
            <person name="Weltzien F.-A."/>
            <person name="Palstra A.P."/>
            <person name="Pelster B."/>
            <person name="Spaink H.P."/>
            <person name="Van Den Thillart G.E."/>
            <person name="Jansen H."/>
            <person name="Zahm M."/>
            <person name="Klopp C."/>
            <person name="Cedric C."/>
            <person name="Louis A."/>
            <person name="Berthelot C."/>
            <person name="Parey E."/>
            <person name="Roest Crollius H."/>
            <person name="Montfort J."/>
            <person name="Robinson-Rechavi M."/>
            <person name="Bucao C."/>
            <person name="Bouchez O."/>
            <person name="Gislard M."/>
            <person name="Lluch J."/>
            <person name="Milhes M."/>
            <person name="Lampietro C."/>
            <person name="Lopez Roques C."/>
            <person name="Donnadieu C."/>
            <person name="Braasch I."/>
            <person name="Desvignes T."/>
            <person name="Postlethwait J."/>
            <person name="Bobe J."/>
            <person name="Guiguen Y."/>
            <person name="Dirks R."/>
        </authorList>
    </citation>
    <scope>NUCLEOTIDE SEQUENCE</scope>
    <source>
        <strain evidence="8">Tag_6206</strain>
        <tissue evidence="8">Liver</tissue>
    </source>
</reference>
<organism evidence="8 9">
    <name type="scientific">Anguilla anguilla</name>
    <name type="common">European freshwater eel</name>
    <name type="synonym">Muraena anguilla</name>
    <dbReference type="NCBI Taxonomy" id="7936"/>
    <lineage>
        <taxon>Eukaryota</taxon>
        <taxon>Metazoa</taxon>
        <taxon>Chordata</taxon>
        <taxon>Craniata</taxon>
        <taxon>Vertebrata</taxon>
        <taxon>Euteleostomi</taxon>
        <taxon>Actinopterygii</taxon>
        <taxon>Neopterygii</taxon>
        <taxon>Teleostei</taxon>
        <taxon>Anguilliformes</taxon>
        <taxon>Anguillidae</taxon>
        <taxon>Anguilla</taxon>
    </lineage>
</organism>
<feature type="region of interest" description="Disordered" evidence="6">
    <location>
        <begin position="1"/>
        <end position="25"/>
    </location>
</feature>
<evidence type="ECO:0000256" key="4">
    <source>
        <dbReference type="ARBA" id="ARBA00022833"/>
    </source>
</evidence>
<feature type="compositionally biased region" description="Basic and acidic residues" evidence="6">
    <location>
        <begin position="42"/>
        <end position="94"/>
    </location>
</feature>
<keyword evidence="4" id="KW-0862">Zinc</keyword>
<comment type="caution">
    <text evidence="8">The sequence shown here is derived from an EMBL/GenBank/DDBJ whole genome shotgun (WGS) entry which is preliminary data.</text>
</comment>
<evidence type="ECO:0000256" key="1">
    <source>
        <dbReference type="ARBA" id="ARBA00022723"/>
    </source>
</evidence>
<feature type="domain" description="C2H2-type" evidence="7">
    <location>
        <begin position="250"/>
        <end position="269"/>
    </location>
</feature>
<evidence type="ECO:0000256" key="6">
    <source>
        <dbReference type="SAM" id="MobiDB-lite"/>
    </source>
</evidence>
<dbReference type="InterPro" id="IPR013087">
    <property type="entry name" value="Znf_C2H2_type"/>
</dbReference>
<evidence type="ECO:0000313" key="9">
    <source>
        <dbReference type="Proteomes" id="UP001044222"/>
    </source>
</evidence>
<dbReference type="EMBL" id="JAFIRN010000005">
    <property type="protein sequence ID" value="KAG5849558.1"/>
    <property type="molecule type" value="Genomic_DNA"/>
</dbReference>
<evidence type="ECO:0000256" key="2">
    <source>
        <dbReference type="ARBA" id="ARBA00022737"/>
    </source>
</evidence>
<dbReference type="Gene3D" id="3.30.160.60">
    <property type="entry name" value="Classic Zinc Finger"/>
    <property type="match status" value="1"/>
</dbReference>
<evidence type="ECO:0000256" key="5">
    <source>
        <dbReference type="PROSITE-ProRule" id="PRU00042"/>
    </source>
</evidence>
<dbReference type="FunFam" id="3.30.160.60:FF:000110">
    <property type="entry name" value="Zinc finger protein-like"/>
    <property type="match status" value="1"/>
</dbReference>
<feature type="non-terminal residue" evidence="8">
    <location>
        <position position="269"/>
    </location>
</feature>
<keyword evidence="9" id="KW-1185">Reference proteome</keyword>
<keyword evidence="3 5" id="KW-0863">Zinc-finger</keyword>
<evidence type="ECO:0000259" key="7">
    <source>
        <dbReference type="PROSITE" id="PS50157"/>
    </source>
</evidence>
<dbReference type="InterPro" id="IPR036236">
    <property type="entry name" value="Znf_C2H2_sf"/>
</dbReference>
<sequence>MDMPKMDAERPSRHENTPAPTADVRTECANMEEESTKLVLVKEETVEEVRDPQGEMNTREDRAVEWRAGSREKRPVEETQNKAANHTEELTEQHRTRRAVWEVSGLESALKTEPETERAETLQHTGCEQSAGRLHTSCPEYLMCERTSQLRTLCTQGAGETEADVPSCSYATESSSESLSIHSGLQSLPPTGKGAASSLSLGSLDLKPEAVMIDSASTEEEAEMHSAWTEEAISESIVSQHRPYSEERPFSCQHCGKRFVHLSHFTVHR</sequence>
<proteinExistence type="predicted"/>
<dbReference type="SUPFAM" id="SSF57667">
    <property type="entry name" value="beta-beta-alpha zinc fingers"/>
    <property type="match status" value="1"/>
</dbReference>
<evidence type="ECO:0000256" key="3">
    <source>
        <dbReference type="ARBA" id="ARBA00022771"/>
    </source>
</evidence>
<dbReference type="Proteomes" id="UP001044222">
    <property type="component" value="Unassembled WGS sequence"/>
</dbReference>
<feature type="compositionally biased region" description="Basic and acidic residues" evidence="6">
    <location>
        <begin position="1"/>
        <end position="16"/>
    </location>
</feature>
<protein>
    <recommendedName>
        <fullName evidence="7">C2H2-type domain-containing protein</fullName>
    </recommendedName>
</protein>
<dbReference type="PROSITE" id="PS50157">
    <property type="entry name" value="ZINC_FINGER_C2H2_2"/>
    <property type="match status" value="1"/>
</dbReference>
<dbReference type="GO" id="GO:0008270">
    <property type="term" value="F:zinc ion binding"/>
    <property type="evidence" value="ECO:0007669"/>
    <property type="project" value="UniProtKB-KW"/>
</dbReference>
<name>A0A9D3MKX5_ANGAN</name>